<dbReference type="EMBL" id="JABJNZ010000005">
    <property type="protein sequence ID" value="MBT4869967.1"/>
    <property type="molecule type" value="Genomic_DNA"/>
</dbReference>
<evidence type="ECO:0000256" key="4">
    <source>
        <dbReference type="ARBA" id="ARBA00022801"/>
    </source>
</evidence>
<protein>
    <submittedName>
        <fullName evidence="7">dCMP deaminase family protein</fullName>
    </submittedName>
</protein>
<dbReference type="InterPro" id="IPR035105">
    <property type="entry name" value="Deoxycytidylate_deaminase_dom"/>
</dbReference>
<accession>A0A8T5GE53</accession>
<dbReference type="GO" id="GO:0005737">
    <property type="term" value="C:cytoplasm"/>
    <property type="evidence" value="ECO:0007669"/>
    <property type="project" value="TreeGrafter"/>
</dbReference>
<dbReference type="InterPro" id="IPR016193">
    <property type="entry name" value="Cytidine_deaminase-like"/>
</dbReference>
<feature type="domain" description="CMP/dCMP-type deaminase" evidence="6">
    <location>
        <begin position="11"/>
        <end position="152"/>
    </location>
</feature>
<name>A0A8T5GE53_9ARCH</name>
<dbReference type="Pfam" id="PF00383">
    <property type="entry name" value="dCMP_cyt_deam_1"/>
    <property type="match status" value="1"/>
</dbReference>
<dbReference type="PROSITE" id="PS00903">
    <property type="entry name" value="CYT_DCMP_DEAMINASES_1"/>
    <property type="match status" value="1"/>
</dbReference>
<evidence type="ECO:0000256" key="2">
    <source>
        <dbReference type="ARBA" id="ARBA00006576"/>
    </source>
</evidence>
<comment type="cofactor">
    <cofactor evidence="1">
        <name>Zn(2+)</name>
        <dbReference type="ChEBI" id="CHEBI:29105"/>
    </cofactor>
</comment>
<dbReference type="GO" id="GO:0004132">
    <property type="term" value="F:dCMP deaminase activity"/>
    <property type="evidence" value="ECO:0007669"/>
    <property type="project" value="InterPro"/>
</dbReference>
<sequence>MEEKFGNKRPTWDEYFMMSALAMASRSACLKIRAGAVIVKNKRIISTGYNGAAPRLASPFSLGYCRKEKEAGVEFHDKNTGHCFAIHAEVNAILQIANIDLHGTTMYSLLYPCADCAKTIVGAGIDEVVWLKYYKEKDTITDKIFKEAKIKVRQMEFDPDCIDMLKMILEDDRI</sequence>
<keyword evidence="3" id="KW-0479">Metal-binding</keyword>
<evidence type="ECO:0000256" key="1">
    <source>
        <dbReference type="ARBA" id="ARBA00001947"/>
    </source>
</evidence>
<reference evidence="7" key="1">
    <citation type="journal article" date="2021" name="ISME J.">
        <title>Mercury methylation by metabolically versatile and cosmopolitan marine bacteria.</title>
        <authorList>
            <person name="Lin H."/>
            <person name="Ascher D.B."/>
            <person name="Myung Y."/>
            <person name="Lamborg C.H."/>
            <person name="Hallam S.J."/>
            <person name="Gionfriddo C.M."/>
            <person name="Holt K.E."/>
            <person name="Moreau J.W."/>
        </authorList>
    </citation>
    <scope>NUCLEOTIDE SEQUENCE</scope>
    <source>
        <strain evidence="7">SI075_bin30</strain>
    </source>
</reference>
<evidence type="ECO:0000313" key="8">
    <source>
        <dbReference type="Proteomes" id="UP000722459"/>
    </source>
</evidence>
<dbReference type="PROSITE" id="PS51747">
    <property type="entry name" value="CYT_DCMP_DEAMINASES_2"/>
    <property type="match status" value="1"/>
</dbReference>
<evidence type="ECO:0000313" key="7">
    <source>
        <dbReference type="EMBL" id="MBT4869967.1"/>
    </source>
</evidence>
<dbReference type="InterPro" id="IPR016473">
    <property type="entry name" value="dCMP_deaminase"/>
</dbReference>
<dbReference type="Proteomes" id="UP000722459">
    <property type="component" value="Unassembled WGS sequence"/>
</dbReference>
<evidence type="ECO:0000259" key="6">
    <source>
        <dbReference type="PROSITE" id="PS51747"/>
    </source>
</evidence>
<dbReference type="InterPro" id="IPR016192">
    <property type="entry name" value="APOBEC/CMP_deaminase_Zn-bd"/>
</dbReference>
<dbReference type="SUPFAM" id="SSF53927">
    <property type="entry name" value="Cytidine deaminase-like"/>
    <property type="match status" value="1"/>
</dbReference>
<dbReference type="PANTHER" id="PTHR11086">
    <property type="entry name" value="DEOXYCYTIDYLATE DEAMINASE-RELATED"/>
    <property type="match status" value="1"/>
</dbReference>
<keyword evidence="5" id="KW-0862">Zinc</keyword>
<evidence type="ECO:0000256" key="5">
    <source>
        <dbReference type="ARBA" id="ARBA00022833"/>
    </source>
</evidence>
<dbReference type="GO" id="GO:0008270">
    <property type="term" value="F:zinc ion binding"/>
    <property type="evidence" value="ECO:0007669"/>
    <property type="project" value="InterPro"/>
</dbReference>
<organism evidence="7 8">
    <name type="scientific">Candidatus Iainarchaeum sp</name>
    <dbReference type="NCBI Taxonomy" id="3101447"/>
    <lineage>
        <taxon>Archaea</taxon>
        <taxon>Candidatus Iainarchaeota</taxon>
        <taxon>Candidatus Iainarchaeia</taxon>
        <taxon>Candidatus Iainarchaeales</taxon>
        <taxon>Candidatus Iainarchaeaceae</taxon>
        <taxon>Candidatus Iainarchaeum</taxon>
    </lineage>
</organism>
<dbReference type="CDD" id="cd01286">
    <property type="entry name" value="deoxycytidylate_deaminase"/>
    <property type="match status" value="1"/>
</dbReference>
<dbReference type="PIRSF" id="PIRSF006019">
    <property type="entry name" value="dCMP_deaminase"/>
    <property type="match status" value="1"/>
</dbReference>
<comment type="caution">
    <text evidence="7">The sequence shown here is derived from an EMBL/GenBank/DDBJ whole genome shotgun (WGS) entry which is preliminary data.</text>
</comment>
<dbReference type="InterPro" id="IPR015517">
    <property type="entry name" value="dCMP_deaminase-rel"/>
</dbReference>
<dbReference type="PANTHER" id="PTHR11086:SF18">
    <property type="entry name" value="DEOXYCYTIDYLATE DEAMINASE"/>
    <property type="match status" value="1"/>
</dbReference>
<dbReference type="AlphaFoldDB" id="A0A8T5GE53"/>
<gene>
    <name evidence="7" type="ORF">HON47_00125</name>
</gene>
<keyword evidence="4" id="KW-0378">Hydrolase</keyword>
<evidence type="ECO:0000256" key="3">
    <source>
        <dbReference type="ARBA" id="ARBA00022723"/>
    </source>
</evidence>
<dbReference type="Gene3D" id="3.40.140.10">
    <property type="entry name" value="Cytidine Deaminase, domain 2"/>
    <property type="match status" value="1"/>
</dbReference>
<dbReference type="InterPro" id="IPR002125">
    <property type="entry name" value="CMP_dCMP_dom"/>
</dbReference>
<dbReference type="GO" id="GO:0006220">
    <property type="term" value="P:pyrimidine nucleotide metabolic process"/>
    <property type="evidence" value="ECO:0007669"/>
    <property type="project" value="InterPro"/>
</dbReference>
<comment type="similarity">
    <text evidence="2">Belongs to the cytidine and deoxycytidylate deaminase family.</text>
</comment>
<proteinExistence type="inferred from homology"/>